<feature type="compositionally biased region" description="Low complexity" evidence="10">
    <location>
        <begin position="131"/>
        <end position="148"/>
    </location>
</feature>
<keyword evidence="5 8" id="KW-0238">DNA-binding</keyword>
<dbReference type="PANTHER" id="PTHR31992:SF316">
    <property type="entry name" value="DOF ZINC FINGER PROTEIN DOF1.2"/>
    <property type="match status" value="1"/>
</dbReference>
<dbReference type="InterPro" id="IPR003851">
    <property type="entry name" value="Znf_Dof"/>
</dbReference>
<feature type="compositionally biased region" description="Basic residues" evidence="10">
    <location>
        <begin position="102"/>
        <end position="111"/>
    </location>
</feature>
<keyword evidence="7 8" id="KW-0539">Nucleus</keyword>
<keyword evidence="6 9" id="KW-0804">Transcription</keyword>
<keyword evidence="2 8" id="KW-0863">Zinc-finger</keyword>
<keyword evidence="3 9" id="KW-0862">Zinc</keyword>
<comment type="function">
    <text evidence="9">Transcription factor that binds specifically to a 5'-AA[AG]G-3' consensus core sequence.</text>
</comment>
<accession>A0ABU6U3L1</accession>
<evidence type="ECO:0000313" key="12">
    <source>
        <dbReference type="EMBL" id="MED6155717.1"/>
    </source>
</evidence>
<evidence type="ECO:0000256" key="3">
    <source>
        <dbReference type="ARBA" id="ARBA00022833"/>
    </source>
</evidence>
<feature type="domain" description="Dof-type" evidence="11">
    <location>
        <begin position="52"/>
        <end position="106"/>
    </location>
</feature>
<dbReference type="PANTHER" id="PTHR31992">
    <property type="entry name" value="DOF ZINC FINGER PROTEIN DOF1.4-RELATED"/>
    <property type="match status" value="1"/>
</dbReference>
<gene>
    <name evidence="12" type="ORF">PIB30_007581</name>
</gene>
<evidence type="ECO:0000256" key="9">
    <source>
        <dbReference type="RuleBase" id="RU369094"/>
    </source>
</evidence>
<sequence>MFPSSSHSLDHHHIMLHHHHHIPIPSLPMPMPMPMPPLPSSTRWKPTIEVAPNCPRCASTNTKFCYYNNYSLSQPRYFCKACRRYWTKGGSLRNVPVGGGCRKNRRSKPARHQTDHHQQHRCSTNSDEGEYSSSADGDGSGGADQHSSSSREIDMAVVFANFLNQTPVSSGGGGGEDHGVSSSSSGETEKNYDETVPVVTESQDHDDLGGLCVEVEPSSFEQELSLMSGIELDGFDDVVHDDHVWSHHHHHHDHDGVATWQPPPLPLPPTTTSMMHQMQMEELEFDDELLMMPSSMNLMSDSSWNTNNWSSFDLSTIEGLNQ</sequence>
<protein>
    <recommendedName>
        <fullName evidence="9">Dof zinc finger protein</fullName>
    </recommendedName>
</protein>
<name>A0ABU6U3L1_9FABA</name>
<evidence type="ECO:0000256" key="8">
    <source>
        <dbReference type="PROSITE-ProRule" id="PRU00071"/>
    </source>
</evidence>
<dbReference type="PROSITE" id="PS01361">
    <property type="entry name" value="ZF_DOF_1"/>
    <property type="match status" value="1"/>
</dbReference>
<dbReference type="Pfam" id="PF02701">
    <property type="entry name" value="Zn_ribbon_Dof"/>
    <property type="match status" value="1"/>
</dbReference>
<keyword evidence="1 9" id="KW-0479">Metal-binding</keyword>
<evidence type="ECO:0000256" key="4">
    <source>
        <dbReference type="ARBA" id="ARBA00023015"/>
    </source>
</evidence>
<keyword evidence="13" id="KW-1185">Reference proteome</keyword>
<dbReference type="InterPro" id="IPR045174">
    <property type="entry name" value="Dof"/>
</dbReference>
<evidence type="ECO:0000259" key="11">
    <source>
        <dbReference type="PROSITE" id="PS50884"/>
    </source>
</evidence>
<dbReference type="EMBL" id="JASCZI010120845">
    <property type="protein sequence ID" value="MED6155717.1"/>
    <property type="molecule type" value="Genomic_DNA"/>
</dbReference>
<evidence type="ECO:0000256" key="10">
    <source>
        <dbReference type="SAM" id="MobiDB-lite"/>
    </source>
</evidence>
<keyword evidence="4 9" id="KW-0805">Transcription regulation</keyword>
<evidence type="ECO:0000256" key="5">
    <source>
        <dbReference type="ARBA" id="ARBA00023125"/>
    </source>
</evidence>
<feature type="region of interest" description="Disordered" evidence="10">
    <location>
        <begin position="96"/>
        <end position="150"/>
    </location>
</feature>
<evidence type="ECO:0000256" key="6">
    <source>
        <dbReference type="ARBA" id="ARBA00023163"/>
    </source>
</evidence>
<evidence type="ECO:0000256" key="7">
    <source>
        <dbReference type="ARBA" id="ARBA00023242"/>
    </source>
</evidence>
<evidence type="ECO:0000313" key="13">
    <source>
        <dbReference type="Proteomes" id="UP001341840"/>
    </source>
</evidence>
<proteinExistence type="predicted"/>
<dbReference type="PROSITE" id="PS50884">
    <property type="entry name" value="ZF_DOF_2"/>
    <property type="match status" value="1"/>
</dbReference>
<comment type="subcellular location">
    <subcellularLocation>
        <location evidence="8 9">Nucleus</location>
    </subcellularLocation>
</comment>
<evidence type="ECO:0000256" key="2">
    <source>
        <dbReference type="ARBA" id="ARBA00022771"/>
    </source>
</evidence>
<reference evidence="12 13" key="1">
    <citation type="journal article" date="2023" name="Plants (Basel)">
        <title>Bridging the Gap: Combining Genomics and Transcriptomics Approaches to Understand Stylosanthes scabra, an Orphan Legume from the Brazilian Caatinga.</title>
        <authorList>
            <person name="Ferreira-Neto J.R.C."/>
            <person name="da Silva M.D."/>
            <person name="Binneck E."/>
            <person name="de Melo N.F."/>
            <person name="da Silva R.H."/>
            <person name="de Melo A.L.T.M."/>
            <person name="Pandolfi V."/>
            <person name="Bustamante F.O."/>
            <person name="Brasileiro-Vidal A.C."/>
            <person name="Benko-Iseppon A.M."/>
        </authorList>
    </citation>
    <scope>NUCLEOTIDE SEQUENCE [LARGE SCALE GENOMIC DNA]</scope>
    <source>
        <tissue evidence="12">Leaves</tissue>
    </source>
</reference>
<feature type="region of interest" description="Disordered" evidence="10">
    <location>
        <begin position="167"/>
        <end position="194"/>
    </location>
</feature>
<organism evidence="12 13">
    <name type="scientific">Stylosanthes scabra</name>
    <dbReference type="NCBI Taxonomy" id="79078"/>
    <lineage>
        <taxon>Eukaryota</taxon>
        <taxon>Viridiplantae</taxon>
        <taxon>Streptophyta</taxon>
        <taxon>Embryophyta</taxon>
        <taxon>Tracheophyta</taxon>
        <taxon>Spermatophyta</taxon>
        <taxon>Magnoliopsida</taxon>
        <taxon>eudicotyledons</taxon>
        <taxon>Gunneridae</taxon>
        <taxon>Pentapetalae</taxon>
        <taxon>rosids</taxon>
        <taxon>fabids</taxon>
        <taxon>Fabales</taxon>
        <taxon>Fabaceae</taxon>
        <taxon>Papilionoideae</taxon>
        <taxon>50 kb inversion clade</taxon>
        <taxon>dalbergioids sensu lato</taxon>
        <taxon>Dalbergieae</taxon>
        <taxon>Pterocarpus clade</taxon>
        <taxon>Stylosanthes</taxon>
    </lineage>
</organism>
<dbReference type="Proteomes" id="UP001341840">
    <property type="component" value="Unassembled WGS sequence"/>
</dbReference>
<evidence type="ECO:0000256" key="1">
    <source>
        <dbReference type="ARBA" id="ARBA00022723"/>
    </source>
</evidence>
<comment type="caution">
    <text evidence="12">The sequence shown here is derived from an EMBL/GenBank/DDBJ whole genome shotgun (WGS) entry which is preliminary data.</text>
</comment>